<proteinExistence type="inferred from homology"/>
<feature type="transmembrane region" description="Helical" evidence="2">
    <location>
        <begin position="88"/>
        <end position="107"/>
    </location>
</feature>
<feature type="transmembrane region" description="Helical" evidence="2">
    <location>
        <begin position="272"/>
        <end position="289"/>
    </location>
</feature>
<keyword evidence="2" id="KW-0812">Transmembrane</keyword>
<dbReference type="RefSeq" id="WP_344201416.1">
    <property type="nucleotide sequence ID" value="NZ_BAAAME010000004.1"/>
</dbReference>
<sequence length="290" mass="28883">MAVTLALISALTYGVSDFLGGIFSRRASAWQISVAGQSSAAVVTWCAALVLTGDPTRTDLLLGALAGLGSGFGIVFLYRGLAHGRMGVVAPVSAVGSALVPLAVGLGQGDRPSALAVVGVVCAFPAIWLVARPPEALRGSQARTSGTGRTTEDAPASGFTDGVLAGLGFGLLFAAIGQVPDTAGFTPLAVANTTAILAVVAMAAALRQAWVPRTPAAARGVLLGPLSFIASGTFLLATHHGLLSIVSVIAALYPASTVLLAWLVLKERIGRGQALGLAAAAVAVALVALG</sequence>
<protein>
    <submittedName>
        <fullName evidence="4">DMT family transporter</fullName>
    </submittedName>
</protein>
<evidence type="ECO:0000259" key="3">
    <source>
        <dbReference type="Pfam" id="PF00892"/>
    </source>
</evidence>
<reference evidence="4 5" key="1">
    <citation type="journal article" date="2019" name="Int. J. Syst. Evol. Microbiol.">
        <title>The Global Catalogue of Microorganisms (GCM) 10K type strain sequencing project: providing services to taxonomists for standard genome sequencing and annotation.</title>
        <authorList>
            <consortium name="The Broad Institute Genomics Platform"/>
            <consortium name="The Broad Institute Genome Sequencing Center for Infectious Disease"/>
            <person name="Wu L."/>
            <person name="Ma J."/>
        </authorList>
    </citation>
    <scope>NUCLEOTIDE SEQUENCE [LARGE SCALE GENOMIC DNA]</scope>
    <source>
        <strain evidence="4 5">JCM 13518</strain>
    </source>
</reference>
<evidence type="ECO:0000256" key="2">
    <source>
        <dbReference type="SAM" id="Phobius"/>
    </source>
</evidence>
<comment type="similarity">
    <text evidence="1">Belongs to the EamA transporter family.</text>
</comment>
<keyword evidence="2" id="KW-1133">Transmembrane helix</keyword>
<feature type="transmembrane region" description="Helical" evidence="2">
    <location>
        <begin position="218"/>
        <end position="237"/>
    </location>
</feature>
<feature type="domain" description="EamA" evidence="3">
    <location>
        <begin position="163"/>
        <end position="288"/>
    </location>
</feature>
<evidence type="ECO:0000313" key="4">
    <source>
        <dbReference type="EMBL" id="GAA1741781.1"/>
    </source>
</evidence>
<accession>A0ABN2JYU8</accession>
<gene>
    <name evidence="4" type="ORF">GCM10009710_22420</name>
</gene>
<dbReference type="SUPFAM" id="SSF103481">
    <property type="entry name" value="Multidrug resistance efflux transporter EmrE"/>
    <property type="match status" value="2"/>
</dbReference>
<dbReference type="InterPro" id="IPR000620">
    <property type="entry name" value="EamA_dom"/>
</dbReference>
<evidence type="ECO:0000313" key="5">
    <source>
        <dbReference type="Proteomes" id="UP001501057"/>
    </source>
</evidence>
<dbReference type="EMBL" id="BAAAME010000004">
    <property type="protein sequence ID" value="GAA1741781.1"/>
    <property type="molecule type" value="Genomic_DNA"/>
</dbReference>
<feature type="transmembrane region" description="Helical" evidence="2">
    <location>
        <begin position="113"/>
        <end position="131"/>
    </location>
</feature>
<keyword evidence="5" id="KW-1185">Reference proteome</keyword>
<dbReference type="Proteomes" id="UP001501057">
    <property type="component" value="Unassembled WGS sequence"/>
</dbReference>
<feature type="transmembrane region" description="Helical" evidence="2">
    <location>
        <begin position="243"/>
        <end position="265"/>
    </location>
</feature>
<feature type="transmembrane region" description="Helical" evidence="2">
    <location>
        <begin position="159"/>
        <end position="179"/>
    </location>
</feature>
<comment type="caution">
    <text evidence="4">The sequence shown here is derived from an EMBL/GenBank/DDBJ whole genome shotgun (WGS) entry which is preliminary data.</text>
</comment>
<dbReference type="Pfam" id="PF00892">
    <property type="entry name" value="EamA"/>
    <property type="match status" value="1"/>
</dbReference>
<evidence type="ECO:0000256" key="1">
    <source>
        <dbReference type="ARBA" id="ARBA00007362"/>
    </source>
</evidence>
<dbReference type="InterPro" id="IPR037185">
    <property type="entry name" value="EmrE-like"/>
</dbReference>
<organism evidence="4 5">
    <name type="scientific">Aeromicrobium alkaliterrae</name>
    <dbReference type="NCBI Taxonomy" id="302168"/>
    <lineage>
        <taxon>Bacteria</taxon>
        <taxon>Bacillati</taxon>
        <taxon>Actinomycetota</taxon>
        <taxon>Actinomycetes</taxon>
        <taxon>Propionibacteriales</taxon>
        <taxon>Nocardioidaceae</taxon>
        <taxon>Aeromicrobium</taxon>
    </lineage>
</organism>
<feature type="transmembrane region" description="Helical" evidence="2">
    <location>
        <begin position="60"/>
        <end position="81"/>
    </location>
</feature>
<feature type="transmembrane region" description="Helical" evidence="2">
    <location>
        <begin position="185"/>
        <end position="206"/>
    </location>
</feature>
<name>A0ABN2JYU8_9ACTN</name>
<keyword evidence="2" id="KW-0472">Membrane</keyword>